<evidence type="ECO:0000256" key="6">
    <source>
        <dbReference type="ARBA" id="ARBA00023034"/>
    </source>
</evidence>
<name>A0A7M7KIC7_VARDE</name>
<feature type="transmembrane region" description="Helical" evidence="8">
    <location>
        <begin position="200"/>
        <end position="220"/>
    </location>
</feature>
<dbReference type="OrthoDB" id="68581at2759"/>
<evidence type="ECO:0000256" key="8">
    <source>
        <dbReference type="SAM" id="Phobius"/>
    </source>
</evidence>
<evidence type="ECO:0000313" key="10">
    <source>
        <dbReference type="EnsemblMetazoa" id="XP_022667267"/>
    </source>
</evidence>
<feature type="transmembrane region" description="Helical" evidence="8">
    <location>
        <begin position="14"/>
        <end position="35"/>
    </location>
</feature>
<evidence type="ECO:0000259" key="9">
    <source>
        <dbReference type="Pfam" id="PF10277"/>
    </source>
</evidence>
<evidence type="ECO:0000256" key="7">
    <source>
        <dbReference type="ARBA" id="ARBA00023136"/>
    </source>
</evidence>
<evidence type="ECO:0000256" key="2">
    <source>
        <dbReference type="ARBA" id="ARBA00007414"/>
    </source>
</evidence>
<dbReference type="GO" id="GO:0000139">
    <property type="term" value="C:Golgi membrane"/>
    <property type="evidence" value="ECO:0007669"/>
    <property type="project" value="UniProtKB-SubCell"/>
</dbReference>
<dbReference type="EnsemblMetazoa" id="XM_022811532">
    <property type="protein sequence ID" value="XP_022667267"/>
    <property type="gene ID" value="LOC111252902"/>
</dbReference>
<feature type="domain" description="CWH43-like N-terminal" evidence="9">
    <location>
        <begin position="13"/>
        <end position="230"/>
    </location>
</feature>
<feature type="transmembrane region" description="Helical" evidence="8">
    <location>
        <begin position="136"/>
        <end position="155"/>
    </location>
</feature>
<evidence type="ECO:0000313" key="11">
    <source>
        <dbReference type="Proteomes" id="UP000594260"/>
    </source>
</evidence>
<dbReference type="InterPro" id="IPR019402">
    <property type="entry name" value="CWH43_N"/>
</dbReference>
<dbReference type="InterPro" id="IPR039545">
    <property type="entry name" value="PGAP2"/>
</dbReference>
<dbReference type="Proteomes" id="UP000594260">
    <property type="component" value="Unplaced"/>
</dbReference>
<dbReference type="KEGG" id="vde:111252902"/>
<dbReference type="PANTHER" id="PTHR12892:SF11">
    <property type="entry name" value="POST-GPI ATTACHMENT TO PROTEINS FACTOR 2"/>
    <property type="match status" value="1"/>
</dbReference>
<feature type="transmembrane region" description="Helical" evidence="8">
    <location>
        <begin position="176"/>
        <end position="194"/>
    </location>
</feature>
<evidence type="ECO:0000256" key="3">
    <source>
        <dbReference type="ARBA" id="ARBA00022502"/>
    </source>
</evidence>
<organism evidence="10 11">
    <name type="scientific">Varroa destructor</name>
    <name type="common">Honeybee mite</name>
    <dbReference type="NCBI Taxonomy" id="109461"/>
    <lineage>
        <taxon>Eukaryota</taxon>
        <taxon>Metazoa</taxon>
        <taxon>Ecdysozoa</taxon>
        <taxon>Arthropoda</taxon>
        <taxon>Chelicerata</taxon>
        <taxon>Arachnida</taxon>
        <taxon>Acari</taxon>
        <taxon>Parasitiformes</taxon>
        <taxon>Mesostigmata</taxon>
        <taxon>Gamasina</taxon>
        <taxon>Dermanyssoidea</taxon>
        <taxon>Varroidae</taxon>
        <taxon>Varroa</taxon>
    </lineage>
</organism>
<keyword evidence="7 8" id="KW-0472">Membrane</keyword>
<keyword evidence="11" id="KW-1185">Reference proteome</keyword>
<dbReference type="OMA" id="CVIWSIL"/>
<dbReference type="FunCoup" id="A0A7M7KIC7">
    <property type="interactions" value="538"/>
</dbReference>
<evidence type="ECO:0000256" key="1">
    <source>
        <dbReference type="ARBA" id="ARBA00004653"/>
    </source>
</evidence>
<dbReference type="GO" id="GO:0006506">
    <property type="term" value="P:GPI anchor biosynthetic process"/>
    <property type="evidence" value="ECO:0007669"/>
    <property type="project" value="UniProtKB-KW"/>
</dbReference>
<proteinExistence type="inferred from homology"/>
<dbReference type="AlphaFoldDB" id="A0A7M7KIC7"/>
<dbReference type="GO" id="GO:0005789">
    <property type="term" value="C:endoplasmic reticulum membrane"/>
    <property type="evidence" value="ECO:0007669"/>
    <property type="project" value="TreeGrafter"/>
</dbReference>
<keyword evidence="3" id="KW-0337">GPI-anchor biosynthesis</keyword>
<evidence type="ECO:0000256" key="4">
    <source>
        <dbReference type="ARBA" id="ARBA00022692"/>
    </source>
</evidence>
<dbReference type="GeneID" id="111252902"/>
<keyword evidence="6" id="KW-0333">Golgi apparatus</keyword>
<reference evidence="10" key="1">
    <citation type="submission" date="2021-01" db="UniProtKB">
        <authorList>
            <consortium name="EnsemblMetazoa"/>
        </authorList>
    </citation>
    <scope>IDENTIFICATION</scope>
</reference>
<sequence>MSRSTLVTYHASSIALYVVSLPLFSFIFCIGYSLIFNFTASTQTHCKVANLLPSISAAIGSFSPQKFVWRTGIGIHSAPRFVFAVMYRSWHRTILPVQYRLLADVAFILEFIEDTSLLGLTMVSSSENYPVHEKCFITFLLTSVAYMCLCAFVLPRLQQHRRGMQHRQSLLVKRRACLTTLVCSAICAATFYRHNAYCEPYMYTVFALAEYLIVLSNMAFHATAYYDFDGATIVVGSAGEGGDDAVQLLKRTAFS</sequence>
<dbReference type="Pfam" id="PF10277">
    <property type="entry name" value="Frag1"/>
    <property type="match status" value="1"/>
</dbReference>
<comment type="similarity">
    <text evidence="2">Belongs to the PGAP2 family.</text>
</comment>
<evidence type="ECO:0000256" key="5">
    <source>
        <dbReference type="ARBA" id="ARBA00022989"/>
    </source>
</evidence>
<keyword evidence="5 8" id="KW-1133">Transmembrane helix</keyword>
<dbReference type="RefSeq" id="XP_022667267.1">
    <property type="nucleotide sequence ID" value="XM_022811532.1"/>
</dbReference>
<dbReference type="PANTHER" id="PTHR12892">
    <property type="entry name" value="FGF RECEPTOR ACTIVATING PROTEIN 1"/>
    <property type="match status" value="1"/>
</dbReference>
<keyword evidence="4 8" id="KW-0812">Transmembrane</keyword>
<accession>A0A7M7KIC7</accession>
<dbReference type="InParanoid" id="A0A7M7KIC7"/>
<protein>
    <recommendedName>
        <fullName evidence="9">CWH43-like N-terminal domain-containing protein</fullName>
    </recommendedName>
</protein>
<comment type="subcellular location">
    <subcellularLocation>
        <location evidence="1">Golgi apparatus membrane</location>
        <topology evidence="1">Multi-pass membrane protein</topology>
    </subcellularLocation>
</comment>